<feature type="region of interest" description="Disordered" evidence="1">
    <location>
        <begin position="26"/>
        <end position="76"/>
    </location>
</feature>
<evidence type="ECO:0000313" key="3">
    <source>
        <dbReference type="Proteomes" id="UP000077521"/>
    </source>
</evidence>
<evidence type="ECO:0000313" key="2">
    <source>
        <dbReference type="EMBL" id="KAE8237000.1"/>
    </source>
</evidence>
<dbReference type="EMBL" id="LWDF02001974">
    <property type="protein sequence ID" value="KAE8237000.1"/>
    <property type="molecule type" value="Genomic_DNA"/>
</dbReference>
<dbReference type="AlphaFoldDB" id="A0A8T8SC98"/>
<comment type="caution">
    <text evidence="2">The sequence shown here is derived from an EMBL/GenBank/DDBJ whole genome shotgun (WGS) entry which is preliminary data.</text>
</comment>
<name>A0A8T8SC98_9BASI</name>
<reference evidence="2" key="1">
    <citation type="submission" date="2016-04" db="EMBL/GenBank/DDBJ databases">
        <authorList>
            <person name="Nguyen H.D."/>
            <person name="Samba Siva P."/>
            <person name="Cullis J."/>
            <person name="Levesque C.A."/>
            <person name="Hambleton S."/>
        </authorList>
    </citation>
    <scope>NUCLEOTIDE SEQUENCE</scope>
    <source>
        <strain evidence="2">DAOMC 236416</strain>
    </source>
</reference>
<evidence type="ECO:0000256" key="1">
    <source>
        <dbReference type="SAM" id="MobiDB-lite"/>
    </source>
</evidence>
<gene>
    <name evidence="2" type="ORF">A4X13_0g8956</name>
</gene>
<proteinExistence type="predicted"/>
<reference evidence="2" key="2">
    <citation type="journal article" date="2019" name="IMA Fungus">
        <title>Genome sequencing and comparison of five Tilletia species to identify candidate genes for the detection of regulated species infecting wheat.</title>
        <authorList>
            <person name="Nguyen H.D.T."/>
            <person name="Sultana T."/>
            <person name="Kesanakurti P."/>
            <person name="Hambleton S."/>
        </authorList>
    </citation>
    <scope>NUCLEOTIDE SEQUENCE</scope>
    <source>
        <strain evidence="2">DAOMC 236416</strain>
    </source>
</reference>
<accession>A0A8T8SC98</accession>
<protein>
    <submittedName>
        <fullName evidence="2">Uncharacterized protein</fullName>
    </submittedName>
</protein>
<feature type="compositionally biased region" description="Polar residues" evidence="1">
    <location>
        <begin position="44"/>
        <end position="56"/>
    </location>
</feature>
<dbReference type="Proteomes" id="UP000077521">
    <property type="component" value="Unassembled WGS sequence"/>
</dbReference>
<sequence>MMHPEILRWRWPDESIEVALDCPGDDVTSDEKAGSSIPRASCRVRSQGQELQVSASTRRDHDGQEHIVIFRGTETS</sequence>
<keyword evidence="3" id="KW-1185">Reference proteome</keyword>
<organism evidence="2 3">
    <name type="scientific">Tilletia indica</name>
    <dbReference type="NCBI Taxonomy" id="43049"/>
    <lineage>
        <taxon>Eukaryota</taxon>
        <taxon>Fungi</taxon>
        <taxon>Dikarya</taxon>
        <taxon>Basidiomycota</taxon>
        <taxon>Ustilaginomycotina</taxon>
        <taxon>Exobasidiomycetes</taxon>
        <taxon>Tilletiales</taxon>
        <taxon>Tilletiaceae</taxon>
        <taxon>Tilletia</taxon>
    </lineage>
</organism>